<feature type="compositionally biased region" description="Pro residues" evidence="1">
    <location>
        <begin position="209"/>
        <end position="218"/>
    </location>
</feature>
<name>A0ABP7AU31_9PSEU</name>
<proteinExistence type="predicted"/>
<keyword evidence="3" id="KW-1185">Reference proteome</keyword>
<evidence type="ECO:0000313" key="3">
    <source>
        <dbReference type="Proteomes" id="UP001500711"/>
    </source>
</evidence>
<evidence type="ECO:0000256" key="1">
    <source>
        <dbReference type="SAM" id="MobiDB-lite"/>
    </source>
</evidence>
<comment type="caution">
    <text evidence="2">The sequence shown here is derived from an EMBL/GenBank/DDBJ whole genome shotgun (WGS) entry which is preliminary data.</text>
</comment>
<dbReference type="Proteomes" id="UP001500711">
    <property type="component" value="Unassembled WGS sequence"/>
</dbReference>
<feature type="region of interest" description="Disordered" evidence="1">
    <location>
        <begin position="184"/>
        <end position="218"/>
    </location>
</feature>
<sequence>MVTDDRGNTDGVVKIRIRVLRPDMLFLRLRFSCDWAQPARYRRRVQTQIRGITVDGAPGIRLRTTRSWAADGKMYIIAHLDEPPRAGSEISLEMRVKWPQRCAPLMVSRQPDSFVLRFGKPISTARYEVILPAGREAFCESAGFEQGDEGFSLHRSVDDEGRAHYVFEALDLEPLREAGMKLELKRRGDLATSSPHQVYSSRRRHSSPSPSPLLPPAK</sequence>
<dbReference type="EMBL" id="BAABBE010000007">
    <property type="protein sequence ID" value="GAA3639927.1"/>
    <property type="molecule type" value="Genomic_DNA"/>
</dbReference>
<protein>
    <submittedName>
        <fullName evidence="2">Uncharacterized protein</fullName>
    </submittedName>
</protein>
<reference evidence="3" key="1">
    <citation type="journal article" date="2019" name="Int. J. Syst. Evol. Microbiol.">
        <title>The Global Catalogue of Microorganisms (GCM) 10K type strain sequencing project: providing services to taxonomists for standard genome sequencing and annotation.</title>
        <authorList>
            <consortium name="The Broad Institute Genomics Platform"/>
            <consortium name="The Broad Institute Genome Sequencing Center for Infectious Disease"/>
            <person name="Wu L."/>
            <person name="Ma J."/>
        </authorList>
    </citation>
    <scope>NUCLEOTIDE SEQUENCE [LARGE SCALE GENOMIC DNA]</scope>
    <source>
        <strain evidence="3">JCM 17494</strain>
    </source>
</reference>
<accession>A0ABP7AU31</accession>
<gene>
    <name evidence="2" type="ORF">GCM10022267_27950</name>
</gene>
<organism evidence="2 3">
    <name type="scientific">Lentzea roselyniae</name>
    <dbReference type="NCBI Taxonomy" id="531940"/>
    <lineage>
        <taxon>Bacteria</taxon>
        <taxon>Bacillati</taxon>
        <taxon>Actinomycetota</taxon>
        <taxon>Actinomycetes</taxon>
        <taxon>Pseudonocardiales</taxon>
        <taxon>Pseudonocardiaceae</taxon>
        <taxon>Lentzea</taxon>
    </lineage>
</organism>
<evidence type="ECO:0000313" key="2">
    <source>
        <dbReference type="EMBL" id="GAA3639927.1"/>
    </source>
</evidence>